<evidence type="ECO:0000313" key="1">
    <source>
        <dbReference type="EMBL" id="GFY04368.1"/>
    </source>
</evidence>
<dbReference type="Proteomes" id="UP000887159">
    <property type="component" value="Unassembled WGS sequence"/>
</dbReference>
<name>A0A8X6SC99_TRICX</name>
<evidence type="ECO:0000313" key="2">
    <source>
        <dbReference type="Proteomes" id="UP000887159"/>
    </source>
</evidence>
<sequence length="214" mass="25083">MGEMSYKNVFQSVDSAYRVLVRFVKDINNSLPKIELFYRTKTFHLDRTYNGRLREGKNCFDESKKKREKQWEIDISFRNVRKATHPQPDLMDRNGFFFSVSDSVPRMGCNAFFMASNRSVWICSDSTNNYYISEDLLFAILFSPPAVGAPKKANFFRFDGIIISRIISTRVRVFPQTIFGYFLRKRSKSKQFCLHPVEGSYTPNDEVEKRCSNH</sequence>
<protein>
    <submittedName>
        <fullName evidence="1">Uncharacterized protein</fullName>
    </submittedName>
</protein>
<keyword evidence="2" id="KW-1185">Reference proteome</keyword>
<proteinExistence type="predicted"/>
<organism evidence="1 2">
    <name type="scientific">Trichonephila clavipes</name>
    <name type="common">Golden silk orbweaver</name>
    <name type="synonym">Nephila clavipes</name>
    <dbReference type="NCBI Taxonomy" id="2585209"/>
    <lineage>
        <taxon>Eukaryota</taxon>
        <taxon>Metazoa</taxon>
        <taxon>Ecdysozoa</taxon>
        <taxon>Arthropoda</taxon>
        <taxon>Chelicerata</taxon>
        <taxon>Arachnida</taxon>
        <taxon>Araneae</taxon>
        <taxon>Araneomorphae</taxon>
        <taxon>Entelegynae</taxon>
        <taxon>Araneoidea</taxon>
        <taxon>Nephilidae</taxon>
        <taxon>Trichonephila</taxon>
    </lineage>
</organism>
<dbReference type="EMBL" id="BMAU01021244">
    <property type="protein sequence ID" value="GFY04368.1"/>
    <property type="molecule type" value="Genomic_DNA"/>
</dbReference>
<accession>A0A8X6SC99</accession>
<reference evidence="1" key="1">
    <citation type="submission" date="2020-08" db="EMBL/GenBank/DDBJ databases">
        <title>Multicomponent nature underlies the extraordinary mechanical properties of spider dragline silk.</title>
        <authorList>
            <person name="Kono N."/>
            <person name="Nakamura H."/>
            <person name="Mori M."/>
            <person name="Yoshida Y."/>
            <person name="Ohtoshi R."/>
            <person name="Malay A.D."/>
            <person name="Moran D.A.P."/>
            <person name="Tomita M."/>
            <person name="Numata K."/>
            <person name="Arakawa K."/>
        </authorList>
    </citation>
    <scope>NUCLEOTIDE SEQUENCE</scope>
</reference>
<dbReference type="AlphaFoldDB" id="A0A8X6SC99"/>
<gene>
    <name evidence="1" type="ORF">TNCV_4414561</name>
</gene>
<comment type="caution">
    <text evidence="1">The sequence shown here is derived from an EMBL/GenBank/DDBJ whole genome shotgun (WGS) entry which is preliminary data.</text>
</comment>